<dbReference type="Proteomes" id="UP000243924">
    <property type="component" value="Chromosome I"/>
</dbReference>
<sequence>MKRESIEMLIDGSGNITIGRAGPVRCAATASDEDPCLVMLVRQPDESFEDLRARLDRAIAVAVWVAVK</sequence>
<dbReference type="STRING" id="1434072.SAMN05216210_0760"/>
<evidence type="ECO:0000313" key="2">
    <source>
        <dbReference type="Proteomes" id="UP000243924"/>
    </source>
</evidence>
<protein>
    <submittedName>
        <fullName evidence="1">Uncharacterized protein</fullName>
    </submittedName>
</protein>
<keyword evidence="2" id="KW-1185">Reference proteome</keyword>
<gene>
    <name evidence="1" type="ORF">SAMN05216210_0760</name>
</gene>
<name>A0A1H2EJJ6_9GAMM</name>
<organism evidence="1 2">
    <name type="scientific">Halopseudomonas salegens</name>
    <dbReference type="NCBI Taxonomy" id="1434072"/>
    <lineage>
        <taxon>Bacteria</taxon>
        <taxon>Pseudomonadati</taxon>
        <taxon>Pseudomonadota</taxon>
        <taxon>Gammaproteobacteria</taxon>
        <taxon>Pseudomonadales</taxon>
        <taxon>Pseudomonadaceae</taxon>
        <taxon>Halopseudomonas</taxon>
    </lineage>
</organism>
<accession>A0A1H2EJJ6</accession>
<reference evidence="2" key="1">
    <citation type="submission" date="2016-10" db="EMBL/GenBank/DDBJ databases">
        <authorList>
            <person name="Varghese N."/>
            <person name="Submissions S."/>
        </authorList>
    </citation>
    <scope>NUCLEOTIDE SEQUENCE [LARGE SCALE GENOMIC DNA]</scope>
    <source>
        <strain evidence="2">CECT 8338</strain>
    </source>
</reference>
<dbReference type="EMBL" id="LT629787">
    <property type="protein sequence ID" value="SDT94918.1"/>
    <property type="molecule type" value="Genomic_DNA"/>
</dbReference>
<evidence type="ECO:0000313" key="1">
    <source>
        <dbReference type="EMBL" id="SDT94918.1"/>
    </source>
</evidence>
<proteinExistence type="predicted"/>
<dbReference type="AlphaFoldDB" id="A0A1H2EJJ6"/>